<name>A0A3R9N8E3_9BACT</name>
<evidence type="ECO:0008006" key="3">
    <source>
        <dbReference type="Google" id="ProtNLM"/>
    </source>
</evidence>
<dbReference type="EMBL" id="RWIT01000001">
    <property type="protein sequence ID" value="RSK50751.1"/>
    <property type="molecule type" value="Genomic_DNA"/>
</dbReference>
<dbReference type="AlphaFoldDB" id="A0A3R9N8E3"/>
<sequence>MGYTRWSDDAYEYLRDSRSNSGTDDIFANNRLGRADARMLPHGVKFRESRDSDIHPESLAVAVFLDVTGSMGRIPEVLVREKLGALMNTLIDHGVAHPQILFGGIGDHISDQYPLQVGQFESGTDELDQWLTGLYLEGGGGGQSMESYTLAWLFGARHTSLDCFEKRGQKGFLFTIGDEASWPTLEKKALQALMGYPEATDLTDRQLLEEVQRSYHVFHIHINEASYKDDPKVLGYWKKLLGERLLILNDYNALAETIAATVAVIHGVKLSQILSSFDTQTAGTVKDALVHVSSALTTTPKPASGGSLLSRIFKL</sequence>
<organism evidence="1 2">
    <name type="scientific">Hymenobacter rigui</name>
    <dbReference type="NCBI Taxonomy" id="334424"/>
    <lineage>
        <taxon>Bacteria</taxon>
        <taxon>Pseudomonadati</taxon>
        <taxon>Bacteroidota</taxon>
        <taxon>Cytophagia</taxon>
        <taxon>Cytophagales</taxon>
        <taxon>Hymenobacteraceae</taxon>
        <taxon>Hymenobacter</taxon>
    </lineage>
</organism>
<dbReference type="RefSeq" id="WP_125417230.1">
    <property type="nucleotide sequence ID" value="NZ_RWIT01000001.1"/>
</dbReference>
<gene>
    <name evidence="1" type="ORF">EI291_00050</name>
</gene>
<reference evidence="1 2" key="1">
    <citation type="submission" date="2018-12" db="EMBL/GenBank/DDBJ databases">
        <authorList>
            <person name="Feng G."/>
            <person name="Zhu H."/>
        </authorList>
    </citation>
    <scope>NUCLEOTIDE SEQUENCE [LARGE SCALE GENOMIC DNA]</scope>
    <source>
        <strain evidence="1 2">KCTC 12533</strain>
    </source>
</reference>
<dbReference type="Proteomes" id="UP000273500">
    <property type="component" value="Unassembled WGS sequence"/>
</dbReference>
<proteinExistence type="predicted"/>
<comment type="caution">
    <text evidence="1">The sequence shown here is derived from an EMBL/GenBank/DDBJ whole genome shotgun (WGS) entry which is preliminary data.</text>
</comment>
<keyword evidence="2" id="KW-1185">Reference proteome</keyword>
<protein>
    <recommendedName>
        <fullName evidence="3">VWA domain-containing protein</fullName>
    </recommendedName>
</protein>
<dbReference type="OrthoDB" id="4366615at2"/>
<evidence type="ECO:0000313" key="1">
    <source>
        <dbReference type="EMBL" id="RSK50751.1"/>
    </source>
</evidence>
<evidence type="ECO:0000313" key="2">
    <source>
        <dbReference type="Proteomes" id="UP000273500"/>
    </source>
</evidence>
<accession>A0A3R9N8E3</accession>